<evidence type="ECO:0000256" key="10">
    <source>
        <dbReference type="SAM" id="Coils"/>
    </source>
</evidence>
<evidence type="ECO:0000313" key="11">
    <source>
        <dbReference type="EMBL" id="ODV94109.1"/>
    </source>
</evidence>
<keyword evidence="6" id="KW-0735">Signal-anchor</keyword>
<comment type="subcellular location">
    <subcellularLocation>
        <location evidence="1">Golgi apparatus membrane</location>
        <topology evidence="1">Single-pass type II membrane protein</topology>
    </subcellularLocation>
</comment>
<evidence type="ECO:0000256" key="7">
    <source>
        <dbReference type="ARBA" id="ARBA00022989"/>
    </source>
</evidence>
<keyword evidence="8" id="KW-0333">Golgi apparatus</keyword>
<protein>
    <recommendedName>
        <fullName evidence="13">Glycosyltransferase family 32 protein</fullName>
    </recommendedName>
</protein>
<evidence type="ECO:0000256" key="8">
    <source>
        <dbReference type="ARBA" id="ARBA00023034"/>
    </source>
</evidence>
<accession>A0A1E4TQV5</accession>
<evidence type="ECO:0008006" key="13">
    <source>
        <dbReference type="Google" id="ProtNLM"/>
    </source>
</evidence>
<proteinExistence type="inferred from homology"/>
<keyword evidence="7" id="KW-1133">Transmembrane helix</keyword>
<dbReference type="InterPro" id="IPR039367">
    <property type="entry name" value="Och1-like"/>
</dbReference>
<comment type="similarity">
    <text evidence="2">Belongs to the glycosyltransferase 32 family.</text>
</comment>
<dbReference type="Gene3D" id="3.90.550.20">
    <property type="match status" value="1"/>
</dbReference>
<dbReference type="PANTHER" id="PTHR31834">
    <property type="entry name" value="INITIATION-SPECIFIC ALPHA-1,6-MANNOSYLTRANSFERASE"/>
    <property type="match status" value="1"/>
</dbReference>
<keyword evidence="5" id="KW-0812">Transmembrane</keyword>
<keyword evidence="4" id="KW-0808">Transferase</keyword>
<dbReference type="Proteomes" id="UP000094236">
    <property type="component" value="Unassembled WGS sequence"/>
</dbReference>
<dbReference type="Pfam" id="PF04488">
    <property type="entry name" value="Gly_transf_sug"/>
    <property type="match status" value="1"/>
</dbReference>
<reference evidence="12" key="1">
    <citation type="submission" date="2016-05" db="EMBL/GenBank/DDBJ databases">
        <title>Comparative genomics of biotechnologically important yeasts.</title>
        <authorList>
            <consortium name="DOE Joint Genome Institute"/>
            <person name="Riley R."/>
            <person name="Haridas S."/>
            <person name="Wolfe K.H."/>
            <person name="Lopes M.R."/>
            <person name="Hittinger C.T."/>
            <person name="Goker M."/>
            <person name="Salamov A."/>
            <person name="Wisecaver J."/>
            <person name="Long T.M."/>
            <person name="Aerts A.L."/>
            <person name="Barry K."/>
            <person name="Choi C."/>
            <person name="Clum A."/>
            <person name="Coughlan A.Y."/>
            <person name="Deshpande S."/>
            <person name="Douglass A.P."/>
            <person name="Hanson S.J."/>
            <person name="Klenk H.-P."/>
            <person name="Labutti K."/>
            <person name="Lapidus A."/>
            <person name="Lindquist E."/>
            <person name="Lipzen A."/>
            <person name="Meier-Kolthoff J.P."/>
            <person name="Ohm R.A."/>
            <person name="Otillar R.P."/>
            <person name="Pangilinan J."/>
            <person name="Peng Y."/>
            <person name="Rokas A."/>
            <person name="Rosa C.A."/>
            <person name="Scheuner C."/>
            <person name="Sibirny A.A."/>
            <person name="Slot J.C."/>
            <person name="Stielow J.B."/>
            <person name="Sun H."/>
            <person name="Kurtzman C.P."/>
            <person name="Blackwell M."/>
            <person name="Grigoriev I.V."/>
            <person name="Jeffries T.W."/>
        </authorList>
    </citation>
    <scope>NUCLEOTIDE SEQUENCE [LARGE SCALE GENOMIC DNA]</scope>
    <source>
        <strain evidence="12">NRRL Y-2460</strain>
    </source>
</reference>
<dbReference type="GO" id="GO:0000009">
    <property type="term" value="F:alpha-1,6-mannosyltransferase activity"/>
    <property type="evidence" value="ECO:0007669"/>
    <property type="project" value="EnsemblFungi"/>
</dbReference>
<evidence type="ECO:0000256" key="4">
    <source>
        <dbReference type="ARBA" id="ARBA00022679"/>
    </source>
</evidence>
<keyword evidence="9" id="KW-0472">Membrane</keyword>
<dbReference type="FunFam" id="3.90.550.20:FF:000002">
    <property type="entry name" value="Initiation-specific alpha-1,6-mannosyltransferase"/>
    <property type="match status" value="1"/>
</dbReference>
<evidence type="ECO:0000256" key="1">
    <source>
        <dbReference type="ARBA" id="ARBA00004323"/>
    </source>
</evidence>
<feature type="coiled-coil region" evidence="10">
    <location>
        <begin position="52"/>
        <end position="101"/>
    </location>
</feature>
<dbReference type="InterPro" id="IPR007577">
    <property type="entry name" value="GlycoTrfase_DXD_sugar-bd_CS"/>
</dbReference>
<name>A0A1E4TQV5_PACTA</name>
<dbReference type="EMBL" id="KV454016">
    <property type="protein sequence ID" value="ODV94109.1"/>
    <property type="molecule type" value="Genomic_DNA"/>
</dbReference>
<evidence type="ECO:0000256" key="2">
    <source>
        <dbReference type="ARBA" id="ARBA00009003"/>
    </source>
</evidence>
<organism evidence="11 12">
    <name type="scientific">Pachysolen tannophilus NRRL Y-2460</name>
    <dbReference type="NCBI Taxonomy" id="669874"/>
    <lineage>
        <taxon>Eukaryota</taxon>
        <taxon>Fungi</taxon>
        <taxon>Dikarya</taxon>
        <taxon>Ascomycota</taxon>
        <taxon>Saccharomycotina</taxon>
        <taxon>Pichiomycetes</taxon>
        <taxon>Pachysolenaceae</taxon>
        <taxon>Pachysolen</taxon>
    </lineage>
</organism>
<dbReference type="SUPFAM" id="SSF53448">
    <property type="entry name" value="Nucleotide-diphospho-sugar transferases"/>
    <property type="match status" value="1"/>
</dbReference>
<evidence type="ECO:0000256" key="9">
    <source>
        <dbReference type="ARBA" id="ARBA00023136"/>
    </source>
</evidence>
<keyword evidence="12" id="KW-1185">Reference proteome</keyword>
<keyword evidence="3" id="KW-0328">Glycosyltransferase</keyword>
<dbReference type="STRING" id="669874.A0A1E4TQV5"/>
<dbReference type="OrthoDB" id="411251at2759"/>
<dbReference type="GO" id="GO:0006487">
    <property type="term" value="P:protein N-linked glycosylation"/>
    <property type="evidence" value="ECO:0007669"/>
    <property type="project" value="TreeGrafter"/>
</dbReference>
<evidence type="ECO:0000256" key="5">
    <source>
        <dbReference type="ARBA" id="ARBA00022692"/>
    </source>
</evidence>
<dbReference type="PANTHER" id="PTHR31834:SF11">
    <property type="entry name" value="GLYCOSYLTRANSFERASE HOC1-RELATED"/>
    <property type="match status" value="1"/>
</dbReference>
<sequence>MKPVTLRKLLLIAVSIIIVITTVIKITSNKSSDLQEVLKQSANIIPPDFINSNNAKKQQEEFTQKLEKITEDLLKQQDERLSKLEKERQKLEKQLKELRRPPAGSTLRETLAFLFPYDQNKKFPAYIWQSWKYGLNDERFGEKFKEGETQWALKNPGFVHELFNDDTASAIIHYLYMQIPDVVKAYELLPDIILKMDFFRYLILFAKGGVYADVDTLPLQPVPNWIPENVAPSEIGMIIGISSDPDSPDWRQHYARRLQFANWVLQSKPGHPILREIVAKVTELTLKKAENNDLKLSQTNDPSKTTRTKNLDIMEWTGAGVWTDVIFTYFNDYVQSGIYSKVTWKDFTKLDVPKLVSDVLILPITSFSPGIGTMGSQNDDHPLAFVKHYFENVWKGNS</sequence>
<evidence type="ECO:0000256" key="6">
    <source>
        <dbReference type="ARBA" id="ARBA00022968"/>
    </source>
</evidence>
<evidence type="ECO:0000313" key="12">
    <source>
        <dbReference type="Proteomes" id="UP000094236"/>
    </source>
</evidence>
<dbReference type="GO" id="GO:0000136">
    <property type="term" value="C:mannan polymerase complex"/>
    <property type="evidence" value="ECO:0007669"/>
    <property type="project" value="EnsemblFungi"/>
</dbReference>
<evidence type="ECO:0000256" key="3">
    <source>
        <dbReference type="ARBA" id="ARBA00022676"/>
    </source>
</evidence>
<gene>
    <name evidence="11" type="ORF">PACTADRAFT_50990</name>
</gene>
<keyword evidence="10" id="KW-0175">Coiled coil</keyword>
<dbReference type="InterPro" id="IPR029044">
    <property type="entry name" value="Nucleotide-diphossugar_trans"/>
</dbReference>
<dbReference type="AlphaFoldDB" id="A0A1E4TQV5"/>